<dbReference type="InterPro" id="IPR036390">
    <property type="entry name" value="WH_DNA-bd_sf"/>
</dbReference>
<keyword evidence="2" id="KW-0678">Repressor</keyword>
<dbReference type="GO" id="GO:0003700">
    <property type="term" value="F:DNA-binding transcription factor activity"/>
    <property type="evidence" value="ECO:0007669"/>
    <property type="project" value="InterPro"/>
</dbReference>
<accession>A0A133QB76</accession>
<dbReference type="EMBL" id="LRQI01000015">
    <property type="protein sequence ID" value="KXA40151.1"/>
    <property type="molecule type" value="Genomic_DNA"/>
</dbReference>
<dbReference type="InterPro" id="IPR018356">
    <property type="entry name" value="Tscrpt_reg_HTH_DeoR_CS"/>
</dbReference>
<reference evidence="10 14" key="3">
    <citation type="submission" date="2019-07" db="EMBL/GenBank/DDBJ databases">
        <title>Comparative genome analysis of staphylococcus lugdunensis shows clonal complex-dependent diversity of the putative virulence factor, ess/type vii locus.</title>
        <authorList>
            <person name="Lebeurre J."/>
            <person name="Dahyot S."/>
            <person name="Diene S."/>
            <person name="Paulay A."/>
            <person name="Aubourg M."/>
            <person name="Argemi X."/>
            <person name="Giard J.-C."/>
            <person name="Tournier I."/>
            <person name="Francois P."/>
            <person name="Pestel-Caron M."/>
        </authorList>
    </citation>
    <scope>NUCLEOTIDE SEQUENCE [LARGE SCALE GENOMIC DNA]</scope>
    <source>
        <strain evidence="10 14">SL13</strain>
    </source>
</reference>
<dbReference type="PRINTS" id="PR00037">
    <property type="entry name" value="HTHLACR"/>
</dbReference>
<dbReference type="SMART" id="SM00420">
    <property type="entry name" value="HTH_DEOR"/>
    <property type="match status" value="1"/>
</dbReference>
<name>A0A133QB76_STALU</name>
<evidence type="ECO:0000313" key="10">
    <source>
        <dbReference type="EMBL" id="QEX39707.1"/>
    </source>
</evidence>
<evidence type="ECO:0000256" key="5">
    <source>
        <dbReference type="ARBA" id="ARBA00023125"/>
    </source>
</evidence>
<protein>
    <recommendedName>
        <fullName evidence="1">Lactose phosphotransferase system repressor</fullName>
    </recommendedName>
</protein>
<evidence type="ECO:0000256" key="7">
    <source>
        <dbReference type="ARBA" id="ARBA00024937"/>
    </source>
</evidence>
<dbReference type="PANTHER" id="PTHR30363">
    <property type="entry name" value="HTH-TYPE TRANSCRIPTIONAL REGULATOR SRLR-RELATED"/>
    <property type="match status" value="1"/>
</dbReference>
<dbReference type="Pfam" id="PF00455">
    <property type="entry name" value="DeoRC"/>
    <property type="match status" value="1"/>
</dbReference>
<evidence type="ECO:0000256" key="3">
    <source>
        <dbReference type="ARBA" id="ARBA00022736"/>
    </source>
</evidence>
<evidence type="ECO:0000313" key="9">
    <source>
        <dbReference type="EMBL" id="KXA40151.1"/>
    </source>
</evidence>
<keyword evidence="3" id="KW-0423">Lactose metabolism</keyword>
<dbReference type="PROSITE" id="PS51000">
    <property type="entry name" value="HTH_DEOR_2"/>
    <property type="match status" value="1"/>
</dbReference>
<evidence type="ECO:0000313" key="13">
    <source>
        <dbReference type="Proteomes" id="UP000293637"/>
    </source>
</evidence>
<dbReference type="Gene3D" id="3.40.50.1360">
    <property type="match status" value="1"/>
</dbReference>
<dbReference type="PANTHER" id="PTHR30363:SF4">
    <property type="entry name" value="GLYCEROL-3-PHOSPHATE REGULON REPRESSOR"/>
    <property type="match status" value="1"/>
</dbReference>
<dbReference type="Proteomes" id="UP000325462">
    <property type="component" value="Chromosome"/>
</dbReference>
<dbReference type="GO" id="GO:0005988">
    <property type="term" value="P:lactose metabolic process"/>
    <property type="evidence" value="ECO:0007669"/>
    <property type="project" value="UniProtKB-KW"/>
</dbReference>
<dbReference type="SUPFAM" id="SSF46785">
    <property type="entry name" value="Winged helix' DNA-binding domain"/>
    <property type="match status" value="1"/>
</dbReference>
<keyword evidence="6" id="KW-0804">Transcription</keyword>
<organism evidence="11 13">
    <name type="scientific">Staphylococcus lugdunensis</name>
    <dbReference type="NCBI Taxonomy" id="28035"/>
    <lineage>
        <taxon>Bacteria</taxon>
        <taxon>Bacillati</taxon>
        <taxon>Bacillota</taxon>
        <taxon>Bacilli</taxon>
        <taxon>Bacillales</taxon>
        <taxon>Staphylococcaceae</taxon>
        <taxon>Staphylococcus</taxon>
    </lineage>
</organism>
<evidence type="ECO:0000259" key="8">
    <source>
        <dbReference type="PROSITE" id="PS51000"/>
    </source>
</evidence>
<dbReference type="InterPro" id="IPR036388">
    <property type="entry name" value="WH-like_DNA-bd_sf"/>
</dbReference>
<dbReference type="EMBL" id="CP041722">
    <property type="protein sequence ID" value="QEX39707.1"/>
    <property type="molecule type" value="Genomic_DNA"/>
</dbReference>
<evidence type="ECO:0000256" key="6">
    <source>
        <dbReference type="ARBA" id="ARBA00023163"/>
    </source>
</evidence>
<dbReference type="STRING" id="28035.B6N84_03885"/>
<evidence type="ECO:0000256" key="4">
    <source>
        <dbReference type="ARBA" id="ARBA00023015"/>
    </source>
</evidence>
<dbReference type="InterPro" id="IPR001034">
    <property type="entry name" value="DeoR_HTH"/>
</dbReference>
<dbReference type="OMA" id="RPQFKIV"/>
<dbReference type="eggNOG" id="COG1349">
    <property type="taxonomic scope" value="Bacteria"/>
</dbReference>
<comment type="function">
    <text evidence="7">Repressor of the lactose catabolism operon. Galactose-6-phosphate is the inducer.</text>
</comment>
<reference evidence="11 13" key="2">
    <citation type="journal article" date="2019" name="Sci. Transl. Med.">
        <title>Quorum sensing between bacterial species on the skin protects against epidermal injury in atopic dermatitis.</title>
        <authorList>
            <person name="Williams M.R."/>
        </authorList>
    </citation>
    <scope>NUCLEOTIDE SEQUENCE [LARGE SCALE GENOMIC DNA]</scope>
    <source>
        <strain evidence="11 13">E7</strain>
    </source>
</reference>
<sequence length="251" mass="28749">MNKYDRLDEITKIVNKKGTVRTNEIVEDLNVSDMTVRRDLAELEEKGVLTKIHGGARSNSVFQFKEKSHQEKHAQNIEQKKEVAQKAVSLIEESDTIFLGPGTTIELLANIMEKEYLTVITNCLPVFKILFEKRSLHFNVYLLGGEMRELTESFVGEMANTLLKTKRFSKMFFSCNAIKGSNVLTSTIDEAYTQQIALNHSVEKYLLIDDSKIDKEDFTQMCDLTELTAVIINQSDDEKIEKLKKYTEVIH</sequence>
<dbReference type="GeneID" id="58091515"/>
<gene>
    <name evidence="11" type="ORF">EQ812_00145</name>
    <name evidence="10" type="ORF">FO454_12620</name>
    <name evidence="9" type="ORF">HMPREF3225_00289</name>
</gene>
<dbReference type="PROSITE" id="PS00894">
    <property type="entry name" value="HTH_DEOR_1"/>
    <property type="match status" value="1"/>
</dbReference>
<dbReference type="GO" id="GO:0003677">
    <property type="term" value="F:DNA binding"/>
    <property type="evidence" value="ECO:0007669"/>
    <property type="project" value="UniProtKB-KW"/>
</dbReference>
<dbReference type="InterPro" id="IPR050313">
    <property type="entry name" value="Carb_Metab_HTH_regulators"/>
</dbReference>
<evidence type="ECO:0000313" key="14">
    <source>
        <dbReference type="Proteomes" id="UP000325462"/>
    </source>
</evidence>
<evidence type="ECO:0000313" key="12">
    <source>
        <dbReference type="Proteomes" id="UP000070063"/>
    </source>
</evidence>
<dbReference type="Pfam" id="PF08220">
    <property type="entry name" value="HTH_DeoR"/>
    <property type="match status" value="1"/>
</dbReference>
<evidence type="ECO:0000313" key="11">
    <source>
        <dbReference type="EMBL" id="TBW73243.1"/>
    </source>
</evidence>
<keyword evidence="4" id="KW-0805">Transcription regulation</keyword>
<dbReference type="SUPFAM" id="SSF100950">
    <property type="entry name" value="NagB/RpiA/CoA transferase-like"/>
    <property type="match status" value="1"/>
</dbReference>
<dbReference type="InterPro" id="IPR014036">
    <property type="entry name" value="DeoR-like_C"/>
</dbReference>
<proteinExistence type="predicted"/>
<evidence type="ECO:0000256" key="1">
    <source>
        <dbReference type="ARBA" id="ARBA00021390"/>
    </source>
</evidence>
<dbReference type="Gene3D" id="1.10.10.10">
    <property type="entry name" value="Winged helix-like DNA-binding domain superfamily/Winged helix DNA-binding domain"/>
    <property type="match status" value="1"/>
</dbReference>
<dbReference type="SMART" id="SM01134">
    <property type="entry name" value="DeoRC"/>
    <property type="match status" value="1"/>
</dbReference>
<feature type="domain" description="HTH deoR-type" evidence="8">
    <location>
        <begin position="3"/>
        <end position="58"/>
    </location>
</feature>
<dbReference type="Proteomes" id="UP000070063">
    <property type="component" value="Unassembled WGS sequence"/>
</dbReference>
<dbReference type="EMBL" id="SCHB01000001">
    <property type="protein sequence ID" value="TBW73243.1"/>
    <property type="molecule type" value="Genomic_DNA"/>
</dbReference>
<dbReference type="InterPro" id="IPR037171">
    <property type="entry name" value="NagB/RpiA_transferase-like"/>
</dbReference>
<keyword evidence="14" id="KW-1185">Reference proteome</keyword>
<evidence type="ECO:0000256" key="2">
    <source>
        <dbReference type="ARBA" id="ARBA00022491"/>
    </source>
</evidence>
<dbReference type="AlphaFoldDB" id="A0A133QB76"/>
<reference evidence="9 12" key="1">
    <citation type="submission" date="2016-01" db="EMBL/GenBank/DDBJ databases">
        <authorList>
            <person name="Mitreva M."/>
            <person name="Pepin K.H."/>
            <person name="Mihindukulasuriya K.A."/>
            <person name="Fulton R."/>
            <person name="Fronick C."/>
            <person name="O'Laughlin M."/>
            <person name="Miner T."/>
            <person name="Herter B."/>
            <person name="Rosa B.A."/>
            <person name="Cordes M."/>
            <person name="Tomlinson C."/>
            <person name="Wollam A."/>
            <person name="Palsikar V.B."/>
            <person name="Mardis E.R."/>
            <person name="Wilson R.K."/>
        </authorList>
    </citation>
    <scope>NUCLEOTIDE SEQUENCE [LARGE SCALE GENOMIC DNA]</scope>
    <source>
        <strain evidence="9 12">MJR7738</strain>
    </source>
</reference>
<dbReference type="Proteomes" id="UP000293637">
    <property type="component" value="Unassembled WGS sequence"/>
</dbReference>
<keyword evidence="5" id="KW-0238">DNA-binding</keyword>
<dbReference type="RefSeq" id="WP_002460013.1">
    <property type="nucleotide sequence ID" value="NZ_AP021848.1"/>
</dbReference>